<accession>I1CEI2</accession>
<keyword evidence="2" id="KW-1185">Reference proteome</keyword>
<organism evidence="1 2">
    <name type="scientific">Rhizopus delemar (strain RA 99-880 / ATCC MYA-4621 / FGSC 9543 / NRRL 43880)</name>
    <name type="common">Mucormycosis agent</name>
    <name type="synonym">Rhizopus arrhizus var. delemar</name>
    <dbReference type="NCBI Taxonomy" id="246409"/>
    <lineage>
        <taxon>Eukaryota</taxon>
        <taxon>Fungi</taxon>
        <taxon>Fungi incertae sedis</taxon>
        <taxon>Mucoromycota</taxon>
        <taxon>Mucoromycotina</taxon>
        <taxon>Mucoromycetes</taxon>
        <taxon>Mucorales</taxon>
        <taxon>Mucorineae</taxon>
        <taxon>Rhizopodaceae</taxon>
        <taxon>Rhizopus</taxon>
    </lineage>
</organism>
<dbReference type="AlphaFoldDB" id="I1CEI2"/>
<evidence type="ECO:0000313" key="2">
    <source>
        <dbReference type="Proteomes" id="UP000009138"/>
    </source>
</evidence>
<evidence type="ECO:0000313" key="1">
    <source>
        <dbReference type="EMBL" id="EIE86862.1"/>
    </source>
</evidence>
<dbReference type="InParanoid" id="I1CEI2"/>
<gene>
    <name evidence="1" type="ORF">RO3G_11573</name>
</gene>
<dbReference type="OrthoDB" id="2216857at2759"/>
<dbReference type="GeneID" id="93618538"/>
<dbReference type="EMBL" id="CH476740">
    <property type="protein sequence ID" value="EIE86862.1"/>
    <property type="molecule type" value="Genomic_DNA"/>
</dbReference>
<dbReference type="RefSeq" id="XP_067522258.1">
    <property type="nucleotide sequence ID" value="XM_067666157.1"/>
</dbReference>
<sequence>MRPEIVLLMYPVRGENNRNQRQLPTKIRLRQSYSDRKYADALGKNAVTDNEFFIESSSGFEKENHNKKAGIDTIIKKCTLGVQVIKKTLTLTKVTLSKTGKWRLIEVRSSCTPTCWELRSHWKPLFEMMATIYLELLEQRSLDKIIM</sequence>
<proteinExistence type="predicted"/>
<reference evidence="1 2" key="1">
    <citation type="journal article" date="2009" name="PLoS Genet.">
        <title>Genomic analysis of the basal lineage fungus Rhizopus oryzae reveals a whole-genome duplication.</title>
        <authorList>
            <person name="Ma L.-J."/>
            <person name="Ibrahim A.S."/>
            <person name="Skory C."/>
            <person name="Grabherr M.G."/>
            <person name="Burger G."/>
            <person name="Butler M."/>
            <person name="Elias M."/>
            <person name="Idnurm A."/>
            <person name="Lang B.F."/>
            <person name="Sone T."/>
            <person name="Abe A."/>
            <person name="Calvo S.E."/>
            <person name="Corrochano L.M."/>
            <person name="Engels R."/>
            <person name="Fu J."/>
            <person name="Hansberg W."/>
            <person name="Kim J.-M."/>
            <person name="Kodira C.D."/>
            <person name="Koehrsen M.J."/>
            <person name="Liu B."/>
            <person name="Miranda-Saavedra D."/>
            <person name="O'Leary S."/>
            <person name="Ortiz-Castellanos L."/>
            <person name="Poulter R."/>
            <person name="Rodriguez-Romero J."/>
            <person name="Ruiz-Herrera J."/>
            <person name="Shen Y.-Q."/>
            <person name="Zeng Q."/>
            <person name="Galagan J."/>
            <person name="Birren B.W."/>
            <person name="Cuomo C.A."/>
            <person name="Wickes B.L."/>
        </authorList>
    </citation>
    <scope>NUCLEOTIDE SEQUENCE [LARGE SCALE GENOMIC DNA]</scope>
    <source>
        <strain evidence="2">RA 99-880 / ATCC MYA-4621 / FGSC 9543 / NRRL 43880</strain>
    </source>
</reference>
<dbReference type="VEuPathDB" id="FungiDB:RO3G_11573"/>
<protein>
    <submittedName>
        <fullName evidence="1">Uncharacterized protein</fullName>
    </submittedName>
</protein>
<dbReference type="Proteomes" id="UP000009138">
    <property type="component" value="Unassembled WGS sequence"/>
</dbReference>
<name>I1CEI2_RHIO9</name>